<protein>
    <submittedName>
        <fullName evidence="2">Uncharacterized protein</fullName>
    </submittedName>
</protein>
<proteinExistence type="predicted"/>
<feature type="signal peptide" evidence="1">
    <location>
        <begin position="1"/>
        <end position="16"/>
    </location>
</feature>
<organism evidence="2">
    <name type="scientific">Rhizophora mucronata</name>
    <name type="common">Asiatic mangrove</name>
    <dbReference type="NCBI Taxonomy" id="61149"/>
    <lineage>
        <taxon>Eukaryota</taxon>
        <taxon>Viridiplantae</taxon>
        <taxon>Streptophyta</taxon>
        <taxon>Embryophyta</taxon>
        <taxon>Tracheophyta</taxon>
        <taxon>Spermatophyta</taxon>
        <taxon>Magnoliopsida</taxon>
        <taxon>eudicotyledons</taxon>
        <taxon>Gunneridae</taxon>
        <taxon>Pentapetalae</taxon>
        <taxon>rosids</taxon>
        <taxon>fabids</taxon>
        <taxon>Malpighiales</taxon>
        <taxon>Rhizophoraceae</taxon>
        <taxon>Rhizophora</taxon>
    </lineage>
</organism>
<accession>A0A2P2QE73</accession>
<reference evidence="2" key="1">
    <citation type="submission" date="2018-02" db="EMBL/GenBank/DDBJ databases">
        <title>Rhizophora mucronata_Transcriptome.</title>
        <authorList>
            <person name="Meera S.P."/>
            <person name="Sreeshan A."/>
            <person name="Augustine A."/>
        </authorList>
    </citation>
    <scope>NUCLEOTIDE SEQUENCE</scope>
    <source>
        <tissue evidence="2">Leaf</tissue>
    </source>
</reference>
<evidence type="ECO:0000313" key="2">
    <source>
        <dbReference type="EMBL" id="MBX65303.1"/>
    </source>
</evidence>
<name>A0A2P2QE73_RHIMU</name>
<feature type="chain" id="PRO_5015138125" evidence="1">
    <location>
        <begin position="17"/>
        <end position="61"/>
    </location>
</feature>
<dbReference type="AlphaFoldDB" id="A0A2P2QE73"/>
<keyword evidence="1" id="KW-0732">Signal</keyword>
<evidence type="ECO:0000256" key="1">
    <source>
        <dbReference type="SAM" id="SignalP"/>
    </source>
</evidence>
<dbReference type="EMBL" id="GGEC01084819">
    <property type="protein sequence ID" value="MBX65303.1"/>
    <property type="molecule type" value="Transcribed_RNA"/>
</dbReference>
<sequence>MLIIFVICIVSRRNLCILSLITLHMYRCLRSSCQHIVVFLIIGGPKSKHGFAFCFRHAPLQ</sequence>